<dbReference type="GO" id="GO:0043240">
    <property type="term" value="C:Fanconi anaemia nuclear complex"/>
    <property type="evidence" value="ECO:0007669"/>
    <property type="project" value="InterPro"/>
</dbReference>
<name>A0A1X2HCB9_SYNRA</name>
<dbReference type="OrthoDB" id="2287188at2759"/>
<gene>
    <name evidence="1" type="ORF">BCR43DRAFT_276573</name>
</gene>
<comment type="caution">
    <text evidence="1">The sequence shown here is derived from an EMBL/GenBank/DDBJ whole genome shotgun (WGS) entry which is preliminary data.</text>
</comment>
<dbReference type="PANTHER" id="PTHR12047:SF2">
    <property type="entry name" value="FANCONI ANEMIA GROUP A PROTEIN"/>
    <property type="match status" value="1"/>
</dbReference>
<proteinExistence type="predicted"/>
<reference evidence="1 2" key="1">
    <citation type="submission" date="2016-07" db="EMBL/GenBank/DDBJ databases">
        <title>Pervasive Adenine N6-methylation of Active Genes in Fungi.</title>
        <authorList>
            <consortium name="DOE Joint Genome Institute"/>
            <person name="Mondo S.J."/>
            <person name="Dannebaum R.O."/>
            <person name="Kuo R.C."/>
            <person name="Labutti K."/>
            <person name="Haridas S."/>
            <person name="Kuo A."/>
            <person name="Salamov A."/>
            <person name="Ahrendt S.R."/>
            <person name="Lipzen A."/>
            <person name="Sullivan W."/>
            <person name="Andreopoulos W.B."/>
            <person name="Clum A."/>
            <person name="Lindquist E."/>
            <person name="Daum C."/>
            <person name="Ramamoorthy G.K."/>
            <person name="Gryganskyi A."/>
            <person name="Culley D."/>
            <person name="Magnuson J.K."/>
            <person name="James T.Y."/>
            <person name="O'Malley M.A."/>
            <person name="Stajich J.E."/>
            <person name="Spatafora J.W."/>
            <person name="Visel A."/>
            <person name="Grigoriev I.V."/>
        </authorList>
    </citation>
    <scope>NUCLEOTIDE SEQUENCE [LARGE SCALE GENOMIC DNA]</scope>
    <source>
        <strain evidence="1 2">NRRL 2496</strain>
    </source>
</reference>
<protein>
    <submittedName>
        <fullName evidence="1">Uncharacterized protein</fullName>
    </submittedName>
</protein>
<dbReference type="InParanoid" id="A0A1X2HCB9"/>
<organism evidence="1 2">
    <name type="scientific">Syncephalastrum racemosum</name>
    <name type="common">Filamentous fungus</name>
    <dbReference type="NCBI Taxonomy" id="13706"/>
    <lineage>
        <taxon>Eukaryota</taxon>
        <taxon>Fungi</taxon>
        <taxon>Fungi incertae sedis</taxon>
        <taxon>Mucoromycota</taxon>
        <taxon>Mucoromycotina</taxon>
        <taxon>Mucoromycetes</taxon>
        <taxon>Mucorales</taxon>
        <taxon>Syncephalastraceae</taxon>
        <taxon>Syncephalastrum</taxon>
    </lineage>
</organism>
<dbReference type="EMBL" id="MCGN01000005">
    <property type="protein sequence ID" value="ORY96444.1"/>
    <property type="molecule type" value="Genomic_DNA"/>
</dbReference>
<dbReference type="Proteomes" id="UP000242180">
    <property type="component" value="Unassembled WGS sequence"/>
</dbReference>
<dbReference type="InterPro" id="IPR003516">
    <property type="entry name" value="FANCA"/>
</dbReference>
<evidence type="ECO:0000313" key="1">
    <source>
        <dbReference type="EMBL" id="ORY96444.1"/>
    </source>
</evidence>
<dbReference type="GO" id="GO:0036297">
    <property type="term" value="P:interstrand cross-link repair"/>
    <property type="evidence" value="ECO:0007669"/>
    <property type="project" value="InterPro"/>
</dbReference>
<dbReference type="AlphaFoldDB" id="A0A1X2HCB9"/>
<accession>A0A1X2HCB9</accession>
<evidence type="ECO:0000313" key="2">
    <source>
        <dbReference type="Proteomes" id="UP000242180"/>
    </source>
</evidence>
<keyword evidence="2" id="KW-1185">Reference proteome</keyword>
<sequence length="221" mass="25368">MDTLNTRIQTELEFGEMRTDMLALILSLAQIAFHRLDQVMQYALWFKEKFITKATRCLPNERAMQGFIHSLTEMIPQEAGSVLQIHGKMLSSASAGDEGREYAQKVKMRLMDLGLDHTLHTLPVDMTQPVSLKATKTVERMETTADTEKVLKLFVHANYSIPSSLLEDCIFLPRWFRSVFVPAMTHYSGEMCSDRDRLMAALHEKKKLSDKMYSEFLANKK</sequence>
<dbReference type="PANTHER" id="PTHR12047">
    <property type="entry name" value="FANCONI ANEMIA GROUP A PROTEIN"/>
    <property type="match status" value="1"/>
</dbReference>
<dbReference type="STRING" id="13706.A0A1X2HCB9"/>